<dbReference type="InterPro" id="IPR006036">
    <property type="entry name" value="K_uptake_TrkA"/>
</dbReference>
<dbReference type="NCBIfam" id="NF007032">
    <property type="entry name" value="PRK09496.1-4"/>
    <property type="match status" value="1"/>
</dbReference>
<dbReference type="InterPro" id="IPR050721">
    <property type="entry name" value="Trk_Ktr_HKT_K-transport"/>
</dbReference>
<keyword evidence="6" id="KW-0406">Ion transport</keyword>
<feature type="non-terminal residue" evidence="9">
    <location>
        <position position="1"/>
    </location>
</feature>
<evidence type="ECO:0000313" key="9">
    <source>
        <dbReference type="EMBL" id="TET47561.1"/>
    </source>
</evidence>
<evidence type="ECO:0000256" key="4">
    <source>
        <dbReference type="ARBA" id="ARBA00022958"/>
    </source>
</evidence>
<dbReference type="EMBL" id="SOJK01000083">
    <property type="protein sequence ID" value="TET47561.1"/>
    <property type="molecule type" value="Genomic_DNA"/>
</dbReference>
<dbReference type="Pfam" id="PF02080">
    <property type="entry name" value="TrkA_C"/>
    <property type="match status" value="2"/>
</dbReference>
<evidence type="ECO:0000256" key="1">
    <source>
        <dbReference type="ARBA" id="ARBA00017378"/>
    </source>
</evidence>
<evidence type="ECO:0000313" key="10">
    <source>
        <dbReference type="Proteomes" id="UP000320679"/>
    </source>
</evidence>
<evidence type="ECO:0000259" key="7">
    <source>
        <dbReference type="PROSITE" id="PS51201"/>
    </source>
</evidence>
<dbReference type="GO" id="GO:0015079">
    <property type="term" value="F:potassium ion transmembrane transporter activity"/>
    <property type="evidence" value="ECO:0007669"/>
    <property type="project" value="InterPro"/>
</dbReference>
<reference evidence="9 10" key="1">
    <citation type="submission" date="2019-03" db="EMBL/GenBank/DDBJ databases">
        <title>Metabolic potential of uncultured bacteria and archaea associated with petroleum seepage in deep-sea sediments.</title>
        <authorList>
            <person name="Dong X."/>
            <person name="Hubert C."/>
        </authorList>
    </citation>
    <scope>NUCLEOTIDE SEQUENCE [LARGE SCALE GENOMIC DNA]</scope>
    <source>
        <strain evidence="9">E29_bin78</strain>
    </source>
</reference>
<keyword evidence="4" id="KW-0630">Potassium</keyword>
<feature type="domain" description="RCK C-terminal" evidence="8">
    <location>
        <begin position="364"/>
        <end position="444"/>
    </location>
</feature>
<evidence type="ECO:0000256" key="3">
    <source>
        <dbReference type="ARBA" id="ARBA00022538"/>
    </source>
</evidence>
<feature type="domain" description="RCK N-terminal" evidence="7">
    <location>
        <begin position="3"/>
        <end position="127"/>
    </location>
</feature>
<dbReference type="NCBIfam" id="NF007031">
    <property type="entry name" value="PRK09496.1-2"/>
    <property type="match status" value="1"/>
</dbReference>
<dbReference type="PANTHER" id="PTHR43833">
    <property type="entry name" value="POTASSIUM CHANNEL PROTEIN 2-RELATED-RELATED"/>
    <property type="match status" value="1"/>
</dbReference>
<comment type="caution">
    <text evidence="9">The sequence shown here is derived from an EMBL/GenBank/DDBJ whole genome shotgun (WGS) entry which is preliminary data.</text>
</comment>
<dbReference type="AlphaFoldDB" id="A0A523UYY8"/>
<keyword evidence="5" id="KW-0520">NAD</keyword>
<dbReference type="SUPFAM" id="SSF51735">
    <property type="entry name" value="NAD(P)-binding Rossmann-fold domains"/>
    <property type="match status" value="2"/>
</dbReference>
<dbReference type="PRINTS" id="PR00335">
    <property type="entry name" value="KUPTAKETRKA"/>
</dbReference>
<evidence type="ECO:0000256" key="6">
    <source>
        <dbReference type="ARBA" id="ARBA00023065"/>
    </source>
</evidence>
<dbReference type="InterPro" id="IPR036291">
    <property type="entry name" value="NAD(P)-bd_dom_sf"/>
</dbReference>
<feature type="domain" description="RCK C-terminal" evidence="8">
    <location>
        <begin position="141"/>
        <end position="222"/>
    </location>
</feature>
<dbReference type="InterPro" id="IPR003148">
    <property type="entry name" value="RCK_N"/>
</dbReference>
<dbReference type="NCBIfam" id="NF007039">
    <property type="entry name" value="PRK09496.3-2"/>
    <property type="match status" value="1"/>
</dbReference>
<sequence length="444" mass="48611">KRLMKVIIVGATKTGFHIAQNLSNEGHSIVFIDNREEVLHQATNSLDVLTILGDGSSHRVLEEGGIKGSDFFTAVTNDDRVNIMASLLAKIYGVPKVVVRITDPEHLDNPLLLKEKGLYTVYPEKVVADKIAQLIEVPFATLSEVFGEGRVRILKLEVKKGSALEGKKLGELERLSSWILIALSRGGKLTIPRGDTLIQAGDYVIGLGMKEALKELERLVGPPEPRTKRVVILGGGRIGYYLLKELSGRGIFLRLIETSSQRSLELAQELSHVLVFKGDGTSGEVLKEAGVEEADYFVALTRDDEVNVLASLCAKNLGCKKVIILSRKRDYTPIVEKVGIDVAINPPLAAASEVMRYIRGEKVLSLSLLEEGKGEILEVLVKEDSKIAGKVLRDTAFPEEALIGAIVRKHNIIIPRGDTTILPNDRVIVLTLPQAIKKVEKLFG</sequence>
<dbReference type="Pfam" id="PF02254">
    <property type="entry name" value="TrkA_N"/>
    <property type="match status" value="2"/>
</dbReference>
<name>A0A523UYY8_UNCAE</name>
<dbReference type="InterPro" id="IPR006037">
    <property type="entry name" value="RCK_C"/>
</dbReference>
<dbReference type="Gene3D" id="3.40.50.720">
    <property type="entry name" value="NAD(P)-binding Rossmann-like Domain"/>
    <property type="match status" value="2"/>
</dbReference>
<dbReference type="PROSITE" id="PS51201">
    <property type="entry name" value="RCK_N"/>
    <property type="match status" value="2"/>
</dbReference>
<gene>
    <name evidence="9" type="primary">trkA</name>
    <name evidence="9" type="ORF">E3J59_01965</name>
</gene>
<dbReference type="NCBIfam" id="NF007041">
    <property type="entry name" value="PRK09496.3-4"/>
    <property type="match status" value="1"/>
</dbReference>
<dbReference type="Gene3D" id="3.30.70.1450">
    <property type="entry name" value="Regulator of K+ conductance, C-terminal domain"/>
    <property type="match status" value="2"/>
</dbReference>
<protein>
    <recommendedName>
        <fullName evidence="1">Trk system potassium uptake protein TrkA</fullName>
    </recommendedName>
</protein>
<dbReference type="PANTHER" id="PTHR43833:SF5">
    <property type="entry name" value="TRK SYSTEM POTASSIUM UPTAKE PROTEIN TRKA"/>
    <property type="match status" value="1"/>
</dbReference>
<dbReference type="GO" id="GO:0005886">
    <property type="term" value="C:plasma membrane"/>
    <property type="evidence" value="ECO:0007669"/>
    <property type="project" value="InterPro"/>
</dbReference>
<evidence type="ECO:0000256" key="5">
    <source>
        <dbReference type="ARBA" id="ARBA00023027"/>
    </source>
</evidence>
<organism evidence="9 10">
    <name type="scientific">Aerophobetes bacterium</name>
    <dbReference type="NCBI Taxonomy" id="2030807"/>
    <lineage>
        <taxon>Bacteria</taxon>
        <taxon>Candidatus Aerophobota</taxon>
    </lineage>
</organism>
<evidence type="ECO:0000259" key="8">
    <source>
        <dbReference type="PROSITE" id="PS51202"/>
    </source>
</evidence>
<dbReference type="SUPFAM" id="SSF116726">
    <property type="entry name" value="TrkA C-terminal domain-like"/>
    <property type="match status" value="2"/>
</dbReference>
<feature type="domain" description="RCK N-terminal" evidence="7">
    <location>
        <begin position="227"/>
        <end position="344"/>
    </location>
</feature>
<keyword evidence="3" id="KW-0633">Potassium transport</keyword>
<dbReference type="InterPro" id="IPR036721">
    <property type="entry name" value="RCK_C_sf"/>
</dbReference>
<dbReference type="Proteomes" id="UP000320679">
    <property type="component" value="Unassembled WGS sequence"/>
</dbReference>
<evidence type="ECO:0000256" key="2">
    <source>
        <dbReference type="ARBA" id="ARBA00022448"/>
    </source>
</evidence>
<proteinExistence type="predicted"/>
<dbReference type="PROSITE" id="PS51202">
    <property type="entry name" value="RCK_C"/>
    <property type="match status" value="2"/>
</dbReference>
<accession>A0A523UYY8</accession>
<keyword evidence="2" id="KW-0813">Transport</keyword>